<dbReference type="Proteomes" id="UP000029533">
    <property type="component" value="Unassembled WGS sequence"/>
</dbReference>
<organism evidence="1 2">
    <name type="scientific">Prevotella histicola JCM 15637 = DNF00424</name>
    <dbReference type="NCBI Taxonomy" id="1236504"/>
    <lineage>
        <taxon>Bacteria</taxon>
        <taxon>Pseudomonadati</taxon>
        <taxon>Bacteroidota</taxon>
        <taxon>Bacteroidia</taxon>
        <taxon>Bacteroidales</taxon>
        <taxon>Prevotellaceae</taxon>
        <taxon>Prevotella</taxon>
    </lineage>
</organism>
<evidence type="ECO:0000313" key="1">
    <source>
        <dbReference type="EMBL" id="KGF29879.1"/>
    </source>
</evidence>
<gene>
    <name evidence="1" type="ORF">HMPREF2132_02175</name>
</gene>
<protein>
    <recommendedName>
        <fullName evidence="3">XRE family transcriptional regulator</fullName>
    </recommendedName>
</protein>
<evidence type="ECO:0008006" key="3">
    <source>
        <dbReference type="Google" id="ProtNLM"/>
    </source>
</evidence>
<comment type="caution">
    <text evidence="1">The sequence shown here is derived from an EMBL/GenBank/DDBJ whole genome shotgun (WGS) entry which is preliminary data.</text>
</comment>
<evidence type="ECO:0000313" key="2">
    <source>
        <dbReference type="Proteomes" id="UP000029533"/>
    </source>
</evidence>
<reference evidence="1 2" key="1">
    <citation type="submission" date="2014-07" db="EMBL/GenBank/DDBJ databases">
        <authorList>
            <person name="McCorrison J."/>
            <person name="Sanka R."/>
            <person name="Torralba M."/>
            <person name="Gillis M."/>
            <person name="Haft D.H."/>
            <person name="Methe B."/>
            <person name="Sutton G."/>
            <person name="Nelson K.E."/>
        </authorList>
    </citation>
    <scope>NUCLEOTIDE SEQUENCE [LARGE SCALE GENOMIC DNA]</scope>
    <source>
        <strain evidence="1 2">DNF00424</strain>
    </source>
</reference>
<dbReference type="RefSeq" id="WP_036868681.1">
    <property type="nucleotide sequence ID" value="NZ_JRNJ01000025.1"/>
</dbReference>
<dbReference type="EMBL" id="JRNJ01000025">
    <property type="protein sequence ID" value="KGF29879.1"/>
    <property type="molecule type" value="Genomic_DNA"/>
</dbReference>
<name>A0AAW3FHY3_9BACT</name>
<dbReference type="AlphaFoldDB" id="A0AAW3FHY3"/>
<accession>A0AAW3FHY3</accession>
<proteinExistence type="predicted"/>
<sequence>MDGKEIFKEILKSPKLKELVGVPESEEIKEDYDSQSQRREITVIRSIIEGQLRHTSDDGIFRNIKTLFDL</sequence>